<evidence type="ECO:0000313" key="3">
    <source>
        <dbReference type="Proteomes" id="UP001216390"/>
    </source>
</evidence>
<sequence>MSQSTTDQSRGTGEQAAQQGKEVASTAVDQARGVAGTASEQLSTVSGEAVDQARTVLDGATTELRDQLQQRLGDLAGTARGTSEELRALCEGRPEDAGRTRDLAERASRQLGHMADRADELGVEGVVEEVGSFARRRPVVFLAGAAAAGVLVGRLARAGQQARSEGGDGPSSGDARPPVPSAAGSPREVGADGGAGATTDPWPTEVPLGTTPPPADGPALTPPGVGPEGGPGGAPGSAAGWQGR</sequence>
<feature type="region of interest" description="Disordered" evidence="1">
    <location>
        <begin position="157"/>
        <end position="244"/>
    </location>
</feature>
<feature type="compositionally biased region" description="Basic and acidic residues" evidence="1">
    <location>
        <begin position="82"/>
        <end position="106"/>
    </location>
</feature>
<organism evidence="2 3">
    <name type="scientific">Iamia majanohamensis</name>
    <dbReference type="NCBI Taxonomy" id="467976"/>
    <lineage>
        <taxon>Bacteria</taxon>
        <taxon>Bacillati</taxon>
        <taxon>Actinomycetota</taxon>
        <taxon>Acidimicrobiia</taxon>
        <taxon>Acidimicrobiales</taxon>
        <taxon>Iamiaceae</taxon>
        <taxon>Iamia</taxon>
    </lineage>
</organism>
<dbReference type="RefSeq" id="WP_272737728.1">
    <property type="nucleotide sequence ID" value="NZ_CP116942.1"/>
</dbReference>
<feature type="region of interest" description="Disordered" evidence="1">
    <location>
        <begin position="1"/>
        <end position="50"/>
    </location>
</feature>
<protein>
    <recommendedName>
        <fullName evidence="4">DUF3618 domain-containing protein</fullName>
    </recommendedName>
</protein>
<dbReference type="EMBL" id="CP116942">
    <property type="protein sequence ID" value="WCO68211.1"/>
    <property type="molecule type" value="Genomic_DNA"/>
</dbReference>
<name>A0AAF0BSF2_9ACTN</name>
<feature type="region of interest" description="Disordered" evidence="1">
    <location>
        <begin position="75"/>
        <end position="106"/>
    </location>
</feature>
<dbReference type="KEGG" id="ima:PO878_05660"/>
<feature type="compositionally biased region" description="Gly residues" evidence="1">
    <location>
        <begin position="226"/>
        <end position="235"/>
    </location>
</feature>
<proteinExistence type="predicted"/>
<keyword evidence="3" id="KW-1185">Reference proteome</keyword>
<reference evidence="2" key="1">
    <citation type="submission" date="2023-01" db="EMBL/GenBank/DDBJ databases">
        <title>The diversity of Class Acidimicrobiia in South China Sea sediment environments and the proposal of Iamia marina sp. nov., a novel species of the genus Iamia.</title>
        <authorList>
            <person name="He Y."/>
            <person name="Tian X."/>
        </authorList>
    </citation>
    <scope>NUCLEOTIDE SEQUENCE</scope>
    <source>
        <strain evidence="2">DSM 19957</strain>
    </source>
</reference>
<feature type="compositionally biased region" description="Pro residues" evidence="1">
    <location>
        <begin position="210"/>
        <end position="225"/>
    </location>
</feature>
<accession>A0AAF0BSF2</accession>
<dbReference type="Proteomes" id="UP001216390">
    <property type="component" value="Chromosome"/>
</dbReference>
<feature type="compositionally biased region" description="Polar residues" evidence="1">
    <location>
        <begin position="1"/>
        <end position="18"/>
    </location>
</feature>
<dbReference type="Gene3D" id="1.20.120.20">
    <property type="entry name" value="Apolipoprotein"/>
    <property type="match status" value="1"/>
</dbReference>
<evidence type="ECO:0000313" key="2">
    <source>
        <dbReference type="EMBL" id="WCO68211.1"/>
    </source>
</evidence>
<evidence type="ECO:0000256" key="1">
    <source>
        <dbReference type="SAM" id="MobiDB-lite"/>
    </source>
</evidence>
<gene>
    <name evidence="2" type="ORF">PO878_05660</name>
</gene>
<evidence type="ECO:0008006" key="4">
    <source>
        <dbReference type="Google" id="ProtNLM"/>
    </source>
</evidence>
<dbReference type="AlphaFoldDB" id="A0AAF0BSF2"/>